<evidence type="ECO:0000256" key="1">
    <source>
        <dbReference type="SAM" id="MobiDB-lite"/>
    </source>
</evidence>
<protein>
    <submittedName>
        <fullName evidence="2">Uncharacterized protein</fullName>
    </submittedName>
</protein>
<name>A0A1Q5U0A4_9EURO</name>
<accession>A0A1Q5U0A4</accession>
<reference evidence="2 3" key="1">
    <citation type="submission" date="2016-10" db="EMBL/GenBank/DDBJ databases">
        <title>Genome sequence of the ascomycete fungus Penicillium subrubescens.</title>
        <authorList>
            <person name="De Vries R.P."/>
            <person name="Peng M."/>
            <person name="Dilokpimol A."/>
            <person name="Hilden K."/>
            <person name="Makela M.R."/>
            <person name="Grigoriev I."/>
            <person name="Riley R."/>
            <person name="Granchi Z."/>
        </authorList>
    </citation>
    <scope>NUCLEOTIDE SEQUENCE [LARGE SCALE GENOMIC DNA]</scope>
    <source>
        <strain evidence="2 3">CBS 132785</strain>
    </source>
</reference>
<dbReference type="Proteomes" id="UP000186955">
    <property type="component" value="Unassembled WGS sequence"/>
</dbReference>
<evidence type="ECO:0000313" key="3">
    <source>
        <dbReference type="Proteomes" id="UP000186955"/>
    </source>
</evidence>
<proteinExistence type="predicted"/>
<evidence type="ECO:0000313" key="2">
    <source>
        <dbReference type="EMBL" id="OKP05907.1"/>
    </source>
</evidence>
<keyword evidence="3" id="KW-1185">Reference proteome</keyword>
<dbReference type="EMBL" id="MNBE01000602">
    <property type="protein sequence ID" value="OKP05907.1"/>
    <property type="molecule type" value="Genomic_DNA"/>
</dbReference>
<dbReference type="AlphaFoldDB" id="A0A1Q5U0A4"/>
<gene>
    <name evidence="2" type="ORF">PENSUB_6627</name>
</gene>
<feature type="compositionally biased region" description="Polar residues" evidence="1">
    <location>
        <begin position="90"/>
        <end position="105"/>
    </location>
</feature>
<sequence>MPIIRPDNNLTATTELKVSPCCDVEIVHTRSKGDAEIEAELKWSRSEVKPVGSMSSQRRLKEKGFGIFEALIKHWGNEPAENREDRLNVGDSSTRSTENFNTLPL</sequence>
<organism evidence="2 3">
    <name type="scientific">Penicillium subrubescens</name>
    <dbReference type="NCBI Taxonomy" id="1316194"/>
    <lineage>
        <taxon>Eukaryota</taxon>
        <taxon>Fungi</taxon>
        <taxon>Dikarya</taxon>
        <taxon>Ascomycota</taxon>
        <taxon>Pezizomycotina</taxon>
        <taxon>Eurotiomycetes</taxon>
        <taxon>Eurotiomycetidae</taxon>
        <taxon>Eurotiales</taxon>
        <taxon>Aspergillaceae</taxon>
        <taxon>Penicillium</taxon>
    </lineage>
</organism>
<feature type="region of interest" description="Disordered" evidence="1">
    <location>
        <begin position="79"/>
        <end position="105"/>
    </location>
</feature>
<feature type="compositionally biased region" description="Basic and acidic residues" evidence="1">
    <location>
        <begin position="79"/>
        <end position="88"/>
    </location>
</feature>
<comment type="caution">
    <text evidence="2">The sequence shown here is derived from an EMBL/GenBank/DDBJ whole genome shotgun (WGS) entry which is preliminary data.</text>
</comment>